<dbReference type="GO" id="GO:0051754">
    <property type="term" value="P:meiotic sister chromatid cohesion, centromeric"/>
    <property type="evidence" value="ECO:0007669"/>
    <property type="project" value="TreeGrafter"/>
</dbReference>
<dbReference type="GO" id="GO:0004672">
    <property type="term" value="F:protein kinase activity"/>
    <property type="evidence" value="ECO:0007669"/>
    <property type="project" value="TreeGrafter"/>
</dbReference>
<feature type="domain" description="BUB1 N-terminal" evidence="1">
    <location>
        <begin position="1"/>
        <end position="160"/>
    </location>
</feature>
<organism evidence="4">
    <name type="scientific">Schistocephalus solidus</name>
    <name type="common">Tapeworm</name>
    <dbReference type="NCBI Taxonomy" id="70667"/>
    <lineage>
        <taxon>Eukaryota</taxon>
        <taxon>Metazoa</taxon>
        <taxon>Spiralia</taxon>
        <taxon>Lophotrochozoa</taxon>
        <taxon>Platyhelminthes</taxon>
        <taxon>Cestoda</taxon>
        <taxon>Eucestoda</taxon>
        <taxon>Diphyllobothriidea</taxon>
        <taxon>Diphyllobothriidae</taxon>
        <taxon>Schistocephalus</taxon>
    </lineage>
</organism>
<evidence type="ECO:0000313" key="4">
    <source>
        <dbReference type="WBParaSite" id="SSLN_0001485701-mRNA-1"/>
    </source>
</evidence>
<dbReference type="STRING" id="70667.A0A183TCW7"/>
<dbReference type="GO" id="GO:0005634">
    <property type="term" value="C:nucleus"/>
    <property type="evidence" value="ECO:0007669"/>
    <property type="project" value="TreeGrafter"/>
</dbReference>
<dbReference type="Gene3D" id="1.25.40.430">
    <property type="match status" value="1"/>
</dbReference>
<gene>
    <name evidence="2" type="ORF">SSLN_LOCUS14315</name>
</gene>
<keyword evidence="3" id="KW-1185">Reference proteome</keyword>
<dbReference type="GO" id="GO:0007094">
    <property type="term" value="P:mitotic spindle assembly checkpoint signaling"/>
    <property type="evidence" value="ECO:0007669"/>
    <property type="project" value="InterPro"/>
</dbReference>
<accession>A0A183TCW7</accession>
<dbReference type="EMBL" id="UYSU01038848">
    <property type="protein sequence ID" value="VDM00701.1"/>
    <property type="molecule type" value="Genomic_DNA"/>
</dbReference>
<dbReference type="GO" id="GO:0032991">
    <property type="term" value="C:protein-containing complex"/>
    <property type="evidence" value="ECO:0007669"/>
    <property type="project" value="UniProtKB-ARBA"/>
</dbReference>
<name>A0A183TCW7_SCHSO</name>
<sequence length="251" mass="28199">MVQASYIRWTEENYPALGASADLGDLLFRCVRDTSHLEGVFTHPAYVDVWLKLIDYCDFPLELFSLLFTNGVGTLSARFYRAWVDRLQRTTAASGNSSASGAKGANQIASILIHGLRAYAQPIETLESYAESFLHLMENERRLERDEHDFERITTEARLDRSDERRQKLGALRVVEAVTTGAPSNVPVIRTGNALDDSTNALLDLDTELDKAKGEICSQQAYAIMNVAIRHPLCETIHRDVMHLSRSRFGH</sequence>
<dbReference type="AlphaFoldDB" id="A0A183TCW7"/>
<dbReference type="PROSITE" id="PS51489">
    <property type="entry name" value="BUB1_N"/>
    <property type="match status" value="1"/>
</dbReference>
<evidence type="ECO:0000313" key="3">
    <source>
        <dbReference type="Proteomes" id="UP000275846"/>
    </source>
</evidence>
<dbReference type="Pfam" id="PF08311">
    <property type="entry name" value="Mad3_BUB1_I"/>
    <property type="match status" value="1"/>
</dbReference>
<dbReference type="WBParaSite" id="SSLN_0001485701-mRNA-1">
    <property type="protein sequence ID" value="SSLN_0001485701-mRNA-1"/>
    <property type="gene ID" value="SSLN_0001485701"/>
</dbReference>
<dbReference type="PANTHER" id="PTHR14030">
    <property type="entry name" value="MITOTIC CHECKPOINT SERINE/THREONINE-PROTEIN KINASE BUB1"/>
    <property type="match status" value="1"/>
</dbReference>
<dbReference type="PANTHER" id="PTHR14030:SF4">
    <property type="entry name" value="BUB1 KINASE, ISOFORM A-RELATED"/>
    <property type="match status" value="1"/>
</dbReference>
<proteinExistence type="predicted"/>
<reference evidence="4" key="1">
    <citation type="submission" date="2016-06" db="UniProtKB">
        <authorList>
            <consortium name="WormBaseParasite"/>
        </authorList>
    </citation>
    <scope>IDENTIFICATION</scope>
</reference>
<dbReference type="InterPro" id="IPR015661">
    <property type="entry name" value="Bub1/Mad3"/>
</dbReference>
<evidence type="ECO:0000313" key="2">
    <source>
        <dbReference type="EMBL" id="VDM00701.1"/>
    </source>
</evidence>
<dbReference type="OrthoDB" id="248495at2759"/>
<reference evidence="2 3" key="2">
    <citation type="submission" date="2018-11" db="EMBL/GenBank/DDBJ databases">
        <authorList>
            <consortium name="Pathogen Informatics"/>
        </authorList>
    </citation>
    <scope>NUCLEOTIDE SEQUENCE [LARGE SCALE GENOMIC DNA]</scope>
    <source>
        <strain evidence="2 3">NST_G2</strain>
    </source>
</reference>
<evidence type="ECO:0000259" key="1">
    <source>
        <dbReference type="PROSITE" id="PS51489"/>
    </source>
</evidence>
<dbReference type="Proteomes" id="UP000275846">
    <property type="component" value="Unassembled WGS sequence"/>
</dbReference>
<protein>
    <submittedName>
        <fullName evidence="4">BUB1 N-terminal domain-containing protein</fullName>
    </submittedName>
</protein>
<dbReference type="SMART" id="SM00777">
    <property type="entry name" value="Mad3_BUB1_I"/>
    <property type="match status" value="1"/>
</dbReference>
<dbReference type="InterPro" id="IPR013212">
    <property type="entry name" value="Mad3/Bub1_I"/>
</dbReference>